<evidence type="ECO:0000313" key="1">
    <source>
        <dbReference type="EMBL" id="JAD47030.1"/>
    </source>
</evidence>
<dbReference type="EMBL" id="GBRH01250865">
    <property type="protein sequence ID" value="JAD47030.1"/>
    <property type="molecule type" value="Transcribed_RNA"/>
</dbReference>
<reference evidence="1" key="2">
    <citation type="journal article" date="2015" name="Data Brief">
        <title>Shoot transcriptome of the giant reed, Arundo donax.</title>
        <authorList>
            <person name="Barrero R.A."/>
            <person name="Guerrero F.D."/>
            <person name="Moolhuijzen P."/>
            <person name="Goolsby J.A."/>
            <person name="Tidwell J."/>
            <person name="Bellgard S.E."/>
            <person name="Bellgard M.I."/>
        </authorList>
    </citation>
    <scope>NUCLEOTIDE SEQUENCE</scope>
    <source>
        <tissue evidence="1">Shoot tissue taken approximately 20 cm above the soil surface</tissue>
    </source>
</reference>
<reference evidence="1" key="1">
    <citation type="submission" date="2014-09" db="EMBL/GenBank/DDBJ databases">
        <authorList>
            <person name="Magalhaes I.L.F."/>
            <person name="Oliveira U."/>
            <person name="Santos F.R."/>
            <person name="Vidigal T.H.D.A."/>
            <person name="Brescovit A.D."/>
            <person name="Santos A.J."/>
        </authorList>
    </citation>
    <scope>NUCLEOTIDE SEQUENCE</scope>
    <source>
        <tissue evidence="1">Shoot tissue taken approximately 20 cm above the soil surface</tissue>
    </source>
</reference>
<name>A0A0A9ADG9_ARUDO</name>
<accession>A0A0A9ADG9</accession>
<proteinExistence type="predicted"/>
<sequence length="14" mass="1542">MVCLAKYVACKSEP</sequence>
<protein>
    <submittedName>
        <fullName evidence="1">Uncharacterized protein</fullName>
    </submittedName>
</protein>
<organism evidence="1">
    <name type="scientific">Arundo donax</name>
    <name type="common">Giant reed</name>
    <name type="synonym">Donax arundinaceus</name>
    <dbReference type="NCBI Taxonomy" id="35708"/>
    <lineage>
        <taxon>Eukaryota</taxon>
        <taxon>Viridiplantae</taxon>
        <taxon>Streptophyta</taxon>
        <taxon>Embryophyta</taxon>
        <taxon>Tracheophyta</taxon>
        <taxon>Spermatophyta</taxon>
        <taxon>Magnoliopsida</taxon>
        <taxon>Liliopsida</taxon>
        <taxon>Poales</taxon>
        <taxon>Poaceae</taxon>
        <taxon>PACMAD clade</taxon>
        <taxon>Arundinoideae</taxon>
        <taxon>Arundineae</taxon>
        <taxon>Arundo</taxon>
    </lineage>
</organism>